<evidence type="ECO:0000256" key="1">
    <source>
        <dbReference type="SAM" id="MobiDB-lite"/>
    </source>
</evidence>
<dbReference type="PANTHER" id="PTHR48125">
    <property type="entry name" value="LP07818P1"/>
    <property type="match status" value="1"/>
</dbReference>
<dbReference type="EMBL" id="AEYJ02001595">
    <property type="protein sequence ID" value="KFH00844.1"/>
    <property type="molecule type" value="Genomic_DNA"/>
</dbReference>
<dbReference type="VEuPathDB" id="ToxoDB:TGVAND_257640"/>
<evidence type="ECO:0000313" key="3">
    <source>
        <dbReference type="Proteomes" id="UP000028840"/>
    </source>
</evidence>
<accession>A0A086PKG2</accession>
<dbReference type="AlphaFoldDB" id="A0A086PKG2"/>
<organism evidence="2 3">
    <name type="scientific">Toxoplasma gondii VAND</name>
    <dbReference type="NCBI Taxonomy" id="933077"/>
    <lineage>
        <taxon>Eukaryota</taxon>
        <taxon>Sar</taxon>
        <taxon>Alveolata</taxon>
        <taxon>Apicomplexa</taxon>
        <taxon>Conoidasida</taxon>
        <taxon>Coccidia</taxon>
        <taxon>Eucoccidiorida</taxon>
        <taxon>Eimeriorina</taxon>
        <taxon>Sarcocystidae</taxon>
        <taxon>Toxoplasma</taxon>
    </lineage>
</organism>
<feature type="region of interest" description="Disordered" evidence="1">
    <location>
        <begin position="312"/>
        <end position="332"/>
    </location>
</feature>
<feature type="region of interest" description="Disordered" evidence="1">
    <location>
        <begin position="39"/>
        <end position="157"/>
    </location>
</feature>
<dbReference type="Proteomes" id="UP000028840">
    <property type="component" value="Unassembled WGS sequence"/>
</dbReference>
<feature type="compositionally biased region" description="Basic and acidic residues" evidence="1">
    <location>
        <begin position="78"/>
        <end position="88"/>
    </location>
</feature>
<reference evidence="2 3" key="1">
    <citation type="submission" date="2014-08" db="EMBL/GenBank/DDBJ databases">
        <authorList>
            <person name="Sibley D."/>
            <person name="Venepally P."/>
            <person name="Karamycheva S."/>
            <person name="Hadjithomas M."/>
            <person name="Khan A."/>
            <person name="Brunk B."/>
            <person name="Roos D."/>
            <person name="Caler E."/>
            <person name="Lorenzi H."/>
        </authorList>
    </citation>
    <scope>NUCLEOTIDE SEQUENCE [LARGE SCALE GENOMIC DNA]</scope>
    <source>
        <strain evidence="2 3">VAND</strain>
    </source>
</reference>
<dbReference type="PANTHER" id="PTHR48125:SF10">
    <property type="entry name" value="OS12G0136300 PROTEIN"/>
    <property type="match status" value="1"/>
</dbReference>
<feature type="compositionally biased region" description="Low complexity" evidence="1">
    <location>
        <begin position="660"/>
        <end position="709"/>
    </location>
</feature>
<proteinExistence type="predicted"/>
<feature type="region of interest" description="Disordered" evidence="1">
    <location>
        <begin position="430"/>
        <end position="729"/>
    </location>
</feature>
<name>A0A086PKG2_TOXGO</name>
<feature type="compositionally biased region" description="Low complexity" evidence="1">
    <location>
        <begin position="51"/>
        <end position="76"/>
    </location>
</feature>
<evidence type="ECO:0000313" key="2">
    <source>
        <dbReference type="EMBL" id="KFH00844.1"/>
    </source>
</evidence>
<protein>
    <submittedName>
        <fullName evidence="2">Pre-RNA processing PIH1/Nop17 protein</fullName>
    </submittedName>
</protein>
<reference evidence="2 3" key="2">
    <citation type="journal article" date="2015" name="Eukaryot. Cell">
        <title>Genetic mapping reveals that sinefungin resistance in Toxoplasma gondii is controlled by a putative amino acid transporter locus that can be used as a negative selectable marker.</title>
        <authorList>
            <person name="Behnke M.S."/>
            <person name="Khan A."/>
            <person name="Sibley L.D."/>
        </authorList>
    </citation>
    <scope>NUCLEOTIDE SEQUENCE [LARGE SCALE GENOMIC DNA]</scope>
    <source>
        <strain evidence="2 3">VAND</strain>
    </source>
</reference>
<feature type="compositionally biased region" description="Polar residues" evidence="1">
    <location>
        <begin position="116"/>
        <end position="129"/>
    </location>
</feature>
<comment type="caution">
    <text evidence="2">The sequence shown here is derived from an EMBL/GenBank/DDBJ whole genome shotgun (WGS) entry which is preliminary data.</text>
</comment>
<feature type="compositionally biased region" description="Basic and acidic residues" evidence="1">
    <location>
        <begin position="719"/>
        <end position="729"/>
    </location>
</feature>
<sequence length="826" mass="90390">MEFSPSPTGGLAVQAQALWAALDDLAESDPERYQRFIQEQLHAARGQSQPSSSSAFSSSSSSCSSSCSSSSSVSRRSTIREQRAESEASSRAAPRSLPPFRPRPGFVIRAQLKISPPQQSKQERSVSSPSAPPLIVELPAGDSTEAAEGAEEAGEAREISETLEYFVNVCSSPLTKAPTRREPPGVCTLPEELDAAFLPISVGVRRLLQKKEKTPLLSSSEKPADAGLEREHKSLRRSVPLFLDRDETQETAEPSAGRSSRVCVDVCVHPLVVQRCQLDLRFKFYFSSVCLNRLLPLEQLLLLQREHARQASPLPGLSTSGMPLSAALSDEEARESENSSLASLLQIVQPKACGDKSRGETAAPGFFGDKEREALENIATHAAVTGADPGALARAAGEIAVAPQSIRFPKLLYKGGKEACLHRLQGDCVGESPREKKETPAHGEKSEATQEAKTPHSTKTNEIKSENKREKKEKKEEREKKEKREKRDERDERDEEEGRSRAEVIIPSAEEVERFREEVKRLEEEKRRREEKEAENRDLIAAALKAREGAAQTRRRDHHQSGAEEGGKGSGAPAPLIQVLAEEAFPVEEESDDTEEQETRRQTERDEEKAKKKEEEEADKGEPNPTKQGSDEFYMNQVSTRRLHPRATAFSSDCHPPQHSASLASSSPSSLSSSSSPSSSSSCSSSSSSSCSSSRPPAEAESAEAPGAPLWRVVHRSRERSAEKGEREEAIREVCVCFSRPVDPLSLEVAGSEREIEVAGCFSASDGATLAGEDLSESARSFCIRIPLPYAVDPEKVEARLKKKKNLLTLLCKPTDPEARSEKGRE</sequence>
<feature type="compositionally biased region" description="Acidic residues" evidence="1">
    <location>
        <begin position="585"/>
        <end position="596"/>
    </location>
</feature>
<feature type="compositionally biased region" description="Basic and acidic residues" evidence="1">
    <location>
        <begin position="597"/>
        <end position="615"/>
    </location>
</feature>
<feature type="compositionally biased region" description="Basic and acidic residues" evidence="1">
    <location>
        <begin position="432"/>
        <end position="502"/>
    </location>
</feature>
<gene>
    <name evidence="2" type="ORF">TGVAND_257640</name>
</gene>
<dbReference type="OrthoDB" id="333137at2759"/>
<feature type="compositionally biased region" description="Basic and acidic residues" evidence="1">
    <location>
        <begin position="511"/>
        <end position="538"/>
    </location>
</feature>